<dbReference type="RefSeq" id="WP_137447820.1">
    <property type="nucleotide sequence ID" value="NZ_SZZH01000001.1"/>
</dbReference>
<dbReference type="AlphaFoldDB" id="A0A4U6QK81"/>
<dbReference type="OrthoDB" id="5186627at2"/>
<name>A0A4U6QK81_9ACTN</name>
<proteinExistence type="predicted"/>
<sequence>MSEVFEQASVSLILADFAVADQLGKLQMVGGGLQIIGRDHTTGMSAAFALVVSLSFPPTLVNEQYAFEVVLENAAGLPVQLDDVTPTEVSPARVMRFGQTLQIEEPNFRGSGVPRRALPTRSQVVLYFNTGLPLPSGQVLVWRARIDGESRPDWTVPFFVPAPPPAPVLG</sequence>
<comment type="caution">
    <text evidence="1">The sequence shown here is derived from an EMBL/GenBank/DDBJ whole genome shotgun (WGS) entry which is preliminary data.</text>
</comment>
<evidence type="ECO:0000313" key="2">
    <source>
        <dbReference type="Proteomes" id="UP000306985"/>
    </source>
</evidence>
<accession>A0A4U6QK81</accession>
<dbReference type="Proteomes" id="UP000306985">
    <property type="component" value="Unassembled WGS sequence"/>
</dbReference>
<protein>
    <submittedName>
        <fullName evidence="1">Uncharacterized protein</fullName>
    </submittedName>
</protein>
<gene>
    <name evidence="1" type="ORF">FDO65_02060</name>
</gene>
<evidence type="ECO:0000313" key="1">
    <source>
        <dbReference type="EMBL" id="TKV60516.1"/>
    </source>
</evidence>
<organism evidence="1 2">
    <name type="scientific">Nakamurella flava</name>
    <dbReference type="NCBI Taxonomy" id="2576308"/>
    <lineage>
        <taxon>Bacteria</taxon>
        <taxon>Bacillati</taxon>
        <taxon>Actinomycetota</taxon>
        <taxon>Actinomycetes</taxon>
        <taxon>Nakamurellales</taxon>
        <taxon>Nakamurellaceae</taxon>
        <taxon>Nakamurella</taxon>
    </lineage>
</organism>
<dbReference type="EMBL" id="SZZH01000001">
    <property type="protein sequence ID" value="TKV60516.1"/>
    <property type="molecule type" value="Genomic_DNA"/>
</dbReference>
<keyword evidence="2" id="KW-1185">Reference proteome</keyword>
<reference evidence="1 2" key="1">
    <citation type="submission" date="2019-05" db="EMBL/GenBank/DDBJ databases">
        <title>Nakamurella sp. N5BH11, whole genome shotgun sequence.</title>
        <authorList>
            <person name="Tuo L."/>
        </authorList>
    </citation>
    <scope>NUCLEOTIDE SEQUENCE [LARGE SCALE GENOMIC DNA]</scope>
    <source>
        <strain evidence="1 2">N5BH11</strain>
    </source>
</reference>